<evidence type="ECO:0000313" key="1">
    <source>
        <dbReference type="EMBL" id="EJK49685.1"/>
    </source>
</evidence>
<organism evidence="1 2">
    <name type="scientific">Thalassiosira oceanica</name>
    <name type="common">Marine diatom</name>
    <dbReference type="NCBI Taxonomy" id="159749"/>
    <lineage>
        <taxon>Eukaryota</taxon>
        <taxon>Sar</taxon>
        <taxon>Stramenopiles</taxon>
        <taxon>Ochrophyta</taxon>
        <taxon>Bacillariophyta</taxon>
        <taxon>Coscinodiscophyceae</taxon>
        <taxon>Thalassiosirophycidae</taxon>
        <taxon>Thalassiosirales</taxon>
        <taxon>Thalassiosiraceae</taxon>
        <taxon>Thalassiosira</taxon>
    </lineage>
</organism>
<dbReference type="EMBL" id="AGNL01044525">
    <property type="protein sequence ID" value="EJK49685.1"/>
    <property type="molecule type" value="Genomic_DNA"/>
</dbReference>
<sequence>MALNSLKSIRPSLFASTIFIISSACFSPPTKAATSLANMQSGSDPLKCSKTMRKLSSFTTFFSSIIIAMKSRYLIESSPESASSPRRLRRSDVTFGRKCAAVTSCKRGASIEPGT</sequence>
<protein>
    <submittedName>
        <fullName evidence="1">Uncharacterized protein</fullName>
    </submittedName>
</protein>
<accession>K0R9E6</accession>
<name>K0R9E6_THAOC</name>
<dbReference type="AlphaFoldDB" id="K0R9E6"/>
<dbReference type="PROSITE" id="PS51257">
    <property type="entry name" value="PROKAR_LIPOPROTEIN"/>
    <property type="match status" value="1"/>
</dbReference>
<gene>
    <name evidence="1" type="ORF">THAOC_31407</name>
</gene>
<evidence type="ECO:0000313" key="2">
    <source>
        <dbReference type="Proteomes" id="UP000266841"/>
    </source>
</evidence>
<keyword evidence="2" id="KW-1185">Reference proteome</keyword>
<dbReference type="Proteomes" id="UP000266841">
    <property type="component" value="Unassembled WGS sequence"/>
</dbReference>
<proteinExistence type="predicted"/>
<reference evidence="1 2" key="1">
    <citation type="journal article" date="2012" name="Genome Biol.">
        <title>Genome and low-iron response of an oceanic diatom adapted to chronic iron limitation.</title>
        <authorList>
            <person name="Lommer M."/>
            <person name="Specht M."/>
            <person name="Roy A.S."/>
            <person name="Kraemer L."/>
            <person name="Andreson R."/>
            <person name="Gutowska M.A."/>
            <person name="Wolf J."/>
            <person name="Bergner S.V."/>
            <person name="Schilhabel M.B."/>
            <person name="Klostermeier U.C."/>
            <person name="Beiko R.G."/>
            <person name="Rosenstiel P."/>
            <person name="Hippler M."/>
            <person name="Laroche J."/>
        </authorList>
    </citation>
    <scope>NUCLEOTIDE SEQUENCE [LARGE SCALE GENOMIC DNA]</scope>
    <source>
        <strain evidence="1 2">CCMP1005</strain>
    </source>
</reference>
<comment type="caution">
    <text evidence="1">The sequence shown here is derived from an EMBL/GenBank/DDBJ whole genome shotgun (WGS) entry which is preliminary data.</text>
</comment>